<dbReference type="InterPro" id="IPR029149">
    <property type="entry name" value="Creatin/AminoP/Spt16_N"/>
</dbReference>
<dbReference type="Gene3D" id="3.90.230.10">
    <property type="entry name" value="Creatinase/methionine aminopeptidase superfamily"/>
    <property type="match status" value="1"/>
</dbReference>
<gene>
    <name evidence="3" type="ORF">OQI_38105</name>
</gene>
<feature type="domain" description="Creatinase N-terminal" evidence="2">
    <location>
        <begin position="8"/>
        <end position="174"/>
    </location>
</feature>
<dbReference type="Gene3D" id="3.40.350.10">
    <property type="entry name" value="Creatinase/prolidase N-terminal domain"/>
    <property type="match status" value="1"/>
</dbReference>
<dbReference type="InterPro" id="IPR036005">
    <property type="entry name" value="Creatinase/aminopeptidase-like"/>
</dbReference>
<dbReference type="Proteomes" id="UP000194266">
    <property type="component" value="Unassembled WGS sequence"/>
</dbReference>
<evidence type="ECO:0000259" key="2">
    <source>
        <dbReference type="Pfam" id="PF01321"/>
    </source>
</evidence>
<evidence type="ECO:0008006" key="5">
    <source>
        <dbReference type="Google" id="ProtNLM"/>
    </source>
</evidence>
<comment type="caution">
    <text evidence="3">The sequence shown here is derived from an EMBL/GenBank/DDBJ whole genome shotgun (WGS) entry which is preliminary data.</text>
</comment>
<dbReference type="InterPro" id="IPR000587">
    <property type="entry name" value="Creatinase_N"/>
</dbReference>
<dbReference type="PANTHER" id="PTHR46112">
    <property type="entry name" value="AMINOPEPTIDASE"/>
    <property type="match status" value="1"/>
</dbReference>
<sequence length="411" mass="45239">MRTQIIGAVRKRLQDRGLDAYIAYTPSNVFYTTGFQSFFLMEWWRMLGTVLAVIPADPAQPPALVVSDFEAVQAREESGFDDVRPFRVWVELRDARELADPSAAPAPGGRPAQYDIAEQDALLRSVLADRDLLSARIGTDLRYVLHDTVRRVAAFAPQLTWEDMTEDLYGLRSVKYDFEIERLRRATELSEAGMSFAVRDLRPGLTALDLRNRYQQGVLAAAMADPRYAGYSDQWMLPAVGPSTGTGAGADPETGPVLADGALIKFDCGVTVGGYRGDGGRTFAYRTVQPAARRLHDVLLGAHREALSVIRPGVAAREVFQAAQRHIRAGGYPSFTRGHYGHSVGIDTFHEEPPYLSADEERPLLPGMVLAVETPSYSSDTGAIMIEDLLLVTDDGHEVLHRLPHELTVVG</sequence>
<evidence type="ECO:0000313" key="3">
    <source>
        <dbReference type="EMBL" id="OSZ55512.1"/>
    </source>
</evidence>
<evidence type="ECO:0000259" key="1">
    <source>
        <dbReference type="Pfam" id="PF00557"/>
    </source>
</evidence>
<dbReference type="Pfam" id="PF00557">
    <property type="entry name" value="Peptidase_M24"/>
    <property type="match status" value="1"/>
</dbReference>
<dbReference type="CDD" id="cd01066">
    <property type="entry name" value="APP_MetAP"/>
    <property type="match status" value="1"/>
</dbReference>
<organism evidence="3 4">
    <name type="scientific">Streptomyces pharetrae CZA14</name>
    <dbReference type="NCBI Taxonomy" id="1144883"/>
    <lineage>
        <taxon>Bacteria</taxon>
        <taxon>Bacillati</taxon>
        <taxon>Actinomycetota</taxon>
        <taxon>Actinomycetes</taxon>
        <taxon>Kitasatosporales</taxon>
        <taxon>Streptomycetaceae</taxon>
        <taxon>Streptomyces</taxon>
    </lineage>
</organism>
<dbReference type="InterPro" id="IPR050659">
    <property type="entry name" value="Peptidase_M24B"/>
</dbReference>
<dbReference type="Pfam" id="PF01321">
    <property type="entry name" value="Creatinase_N"/>
    <property type="match status" value="1"/>
</dbReference>
<reference evidence="3 4" key="1">
    <citation type="submission" date="2016-12" db="EMBL/GenBank/DDBJ databases">
        <title>Genome Mining:The Detection of Biosynthetic Gene Clusters to Aid in the Expression of Curamycin A produced by Streptomyces sp. strain CZA14.</title>
        <authorList>
            <person name="Durrell K.A."/>
            <person name="Kirby B.M."/>
            <person name="Khan W."/>
            <person name="Mthethwa T."/>
            <person name="Le Roes-Hill M."/>
        </authorList>
    </citation>
    <scope>NUCLEOTIDE SEQUENCE [LARGE SCALE GENOMIC DNA]</scope>
    <source>
        <strain evidence="3 4">CZA14</strain>
    </source>
</reference>
<feature type="domain" description="Peptidase M24" evidence="1">
    <location>
        <begin position="181"/>
        <end position="394"/>
    </location>
</feature>
<dbReference type="SUPFAM" id="SSF53092">
    <property type="entry name" value="Creatinase/prolidase N-terminal domain"/>
    <property type="match status" value="1"/>
</dbReference>
<proteinExistence type="predicted"/>
<evidence type="ECO:0000313" key="4">
    <source>
        <dbReference type="Proteomes" id="UP000194266"/>
    </source>
</evidence>
<dbReference type="RefSeq" id="WP_086173624.1">
    <property type="nucleotide sequence ID" value="NZ_MRYD01000491.1"/>
</dbReference>
<name>A0ABX3Y7U9_9ACTN</name>
<accession>A0ABX3Y7U9</accession>
<dbReference type="PANTHER" id="PTHR46112:SF2">
    <property type="entry name" value="XAA-PRO AMINOPEPTIDASE P-RELATED"/>
    <property type="match status" value="1"/>
</dbReference>
<dbReference type="SUPFAM" id="SSF55920">
    <property type="entry name" value="Creatinase/aminopeptidase"/>
    <property type="match status" value="1"/>
</dbReference>
<keyword evidence="4" id="KW-1185">Reference proteome</keyword>
<dbReference type="EMBL" id="MRYD01000491">
    <property type="protein sequence ID" value="OSZ55512.1"/>
    <property type="molecule type" value="Genomic_DNA"/>
</dbReference>
<protein>
    <recommendedName>
        <fullName evidence="5">Peptidase M24</fullName>
    </recommendedName>
</protein>
<dbReference type="InterPro" id="IPR000994">
    <property type="entry name" value="Pept_M24"/>
</dbReference>